<evidence type="ECO:0000256" key="7">
    <source>
        <dbReference type="ARBA" id="ARBA00022801"/>
    </source>
</evidence>
<sequence length="385" mass="41766">MNDLEVPPGPQAVEETIVSAQAAPDSIDSRTLIVTIFARAVKFQVEATPGSVPPFDFGDIKDSFTTLLTRLAPFIQRPILTQTFRTQAVIRLTYTLKLLSNDPIPPINTWASISSELPASPEIRNFETSRCCETIFDLLPPSLPIPTSSNPRFRLAVFDMDSTLIDQEVIDELARSIDLTPAVSAITARAMNGEIDFATSLHERVSLLKGVRADIWASLRTDGSISIARGARELTSGLKAMGVTTAVVSGGFTPMAEWLQAQLGLDYAFANHLLTAPPDDLFPYEHLSGALDVGKPLIDAQQKKDILLRLAAEHGVPVEQTIAVGDGSNDLLMMHAAGMGIAFRAKEKVQREAPRRSNGDSLEEILYLFGSGGELEHSSNDNSRS</sequence>
<dbReference type="PANTHER" id="PTHR43344">
    <property type="entry name" value="PHOSPHOSERINE PHOSPHATASE"/>
    <property type="match status" value="1"/>
</dbReference>
<dbReference type="PANTHER" id="PTHR43344:SF2">
    <property type="entry name" value="PHOSPHOSERINE PHOSPHATASE"/>
    <property type="match status" value="1"/>
</dbReference>
<gene>
    <name evidence="12" type="ORF">HETSPECPRED_007735</name>
</gene>
<dbReference type="SUPFAM" id="SSF56784">
    <property type="entry name" value="HAD-like"/>
    <property type="match status" value="1"/>
</dbReference>
<dbReference type="GO" id="GO:0005737">
    <property type="term" value="C:cytoplasm"/>
    <property type="evidence" value="ECO:0007669"/>
    <property type="project" value="TreeGrafter"/>
</dbReference>
<evidence type="ECO:0000256" key="3">
    <source>
        <dbReference type="ARBA" id="ARBA00009184"/>
    </source>
</evidence>
<feature type="active site" description="Proton donor" evidence="11">
    <location>
        <position position="161"/>
    </location>
</feature>
<dbReference type="Pfam" id="PF00702">
    <property type="entry name" value="Hydrolase"/>
    <property type="match status" value="1"/>
</dbReference>
<evidence type="ECO:0000256" key="1">
    <source>
        <dbReference type="ARBA" id="ARBA00001946"/>
    </source>
</evidence>
<dbReference type="GO" id="GO:0036424">
    <property type="term" value="F:L-phosphoserine phosphatase activity"/>
    <property type="evidence" value="ECO:0007669"/>
    <property type="project" value="InterPro"/>
</dbReference>
<reference evidence="12" key="1">
    <citation type="submission" date="2021-03" db="EMBL/GenBank/DDBJ databases">
        <authorList>
            <person name="Tagirdzhanova G."/>
        </authorList>
    </citation>
    <scope>NUCLEOTIDE SEQUENCE</scope>
</reference>
<dbReference type="SFLD" id="SFLDS00003">
    <property type="entry name" value="Haloacid_Dehalogenase"/>
    <property type="match status" value="1"/>
</dbReference>
<evidence type="ECO:0000256" key="8">
    <source>
        <dbReference type="ARBA" id="ARBA00022842"/>
    </source>
</evidence>
<feature type="active site" description="Nucleophile" evidence="11">
    <location>
        <position position="159"/>
    </location>
</feature>
<evidence type="ECO:0000256" key="5">
    <source>
        <dbReference type="ARBA" id="ARBA00022605"/>
    </source>
</evidence>
<evidence type="ECO:0000256" key="9">
    <source>
        <dbReference type="ARBA" id="ARBA00023299"/>
    </source>
</evidence>
<evidence type="ECO:0000313" key="12">
    <source>
        <dbReference type="EMBL" id="CAF9930875.1"/>
    </source>
</evidence>
<dbReference type="OrthoDB" id="27226at2759"/>
<dbReference type="SFLD" id="SFLDF00029">
    <property type="entry name" value="phosphoserine_phosphatase"/>
    <property type="match status" value="1"/>
</dbReference>
<dbReference type="GO" id="GO:0000287">
    <property type="term" value="F:magnesium ion binding"/>
    <property type="evidence" value="ECO:0007669"/>
    <property type="project" value="TreeGrafter"/>
</dbReference>
<dbReference type="NCBIfam" id="TIGR01488">
    <property type="entry name" value="HAD-SF-IB"/>
    <property type="match status" value="1"/>
</dbReference>
<dbReference type="GO" id="GO:0006564">
    <property type="term" value="P:L-serine biosynthetic process"/>
    <property type="evidence" value="ECO:0007669"/>
    <property type="project" value="UniProtKB-KW"/>
</dbReference>
<dbReference type="InterPro" id="IPR004469">
    <property type="entry name" value="PSP"/>
</dbReference>
<keyword evidence="8" id="KW-0460">Magnesium</keyword>
<protein>
    <recommendedName>
        <fullName evidence="4">phosphoserine phosphatase</fullName>
        <ecNumber evidence="4">3.1.3.3</ecNumber>
    </recommendedName>
    <alternativeName>
        <fullName evidence="10">O-phosphoserine phosphohydrolase</fullName>
    </alternativeName>
</protein>
<name>A0A8H3IWB4_9LECA</name>
<dbReference type="InterPro" id="IPR023214">
    <property type="entry name" value="HAD_sf"/>
</dbReference>
<keyword evidence="5" id="KW-0028">Amino-acid biosynthesis</keyword>
<dbReference type="SFLD" id="SFLDG01137">
    <property type="entry name" value="C1.6.1:_Phosphoserine_Phosphat"/>
    <property type="match status" value="1"/>
</dbReference>
<evidence type="ECO:0000256" key="4">
    <source>
        <dbReference type="ARBA" id="ARBA00012640"/>
    </source>
</evidence>
<dbReference type="InterPro" id="IPR036412">
    <property type="entry name" value="HAD-like_sf"/>
</dbReference>
<dbReference type="AlphaFoldDB" id="A0A8H3IWB4"/>
<evidence type="ECO:0000256" key="6">
    <source>
        <dbReference type="ARBA" id="ARBA00022723"/>
    </source>
</evidence>
<dbReference type="EC" id="3.1.3.3" evidence="4"/>
<dbReference type="SFLD" id="SFLDG01136">
    <property type="entry name" value="C1.6:_Phosphoserine_Phosphatas"/>
    <property type="match status" value="1"/>
</dbReference>
<proteinExistence type="inferred from homology"/>
<evidence type="ECO:0000256" key="10">
    <source>
        <dbReference type="ARBA" id="ARBA00031693"/>
    </source>
</evidence>
<keyword evidence="6" id="KW-0479">Metal-binding</keyword>
<accession>A0A8H3IWB4</accession>
<evidence type="ECO:0000313" key="13">
    <source>
        <dbReference type="Proteomes" id="UP000664521"/>
    </source>
</evidence>
<dbReference type="InterPro" id="IPR050582">
    <property type="entry name" value="HAD-like_SerB"/>
</dbReference>
<dbReference type="Proteomes" id="UP000664521">
    <property type="component" value="Unassembled WGS sequence"/>
</dbReference>
<evidence type="ECO:0000256" key="11">
    <source>
        <dbReference type="PIRSR" id="PIRSR604469-1"/>
    </source>
</evidence>
<evidence type="ECO:0000256" key="2">
    <source>
        <dbReference type="ARBA" id="ARBA00005135"/>
    </source>
</evidence>
<dbReference type="Gene3D" id="3.40.50.1000">
    <property type="entry name" value="HAD superfamily/HAD-like"/>
    <property type="match status" value="1"/>
</dbReference>
<dbReference type="NCBIfam" id="TIGR00338">
    <property type="entry name" value="serB"/>
    <property type="match status" value="1"/>
</dbReference>
<keyword evidence="7" id="KW-0378">Hydrolase</keyword>
<dbReference type="EMBL" id="CAJPDS010000057">
    <property type="protein sequence ID" value="CAF9930875.1"/>
    <property type="molecule type" value="Genomic_DNA"/>
</dbReference>
<comment type="cofactor">
    <cofactor evidence="1">
        <name>Mg(2+)</name>
        <dbReference type="ChEBI" id="CHEBI:18420"/>
    </cofactor>
</comment>
<dbReference type="UniPathway" id="UPA00135">
    <property type="reaction ID" value="UER00198"/>
</dbReference>
<keyword evidence="13" id="KW-1185">Reference proteome</keyword>
<comment type="pathway">
    <text evidence="2">Amino-acid biosynthesis; L-serine biosynthesis; L-serine from 3-phospho-D-glycerate: step 3/3.</text>
</comment>
<organism evidence="12 13">
    <name type="scientific">Heterodermia speciosa</name>
    <dbReference type="NCBI Taxonomy" id="116794"/>
    <lineage>
        <taxon>Eukaryota</taxon>
        <taxon>Fungi</taxon>
        <taxon>Dikarya</taxon>
        <taxon>Ascomycota</taxon>
        <taxon>Pezizomycotina</taxon>
        <taxon>Lecanoromycetes</taxon>
        <taxon>OSLEUM clade</taxon>
        <taxon>Lecanoromycetidae</taxon>
        <taxon>Caliciales</taxon>
        <taxon>Physciaceae</taxon>
        <taxon>Heterodermia</taxon>
    </lineage>
</organism>
<keyword evidence="9" id="KW-0718">Serine biosynthesis</keyword>
<comment type="caution">
    <text evidence="12">The sequence shown here is derived from an EMBL/GenBank/DDBJ whole genome shotgun (WGS) entry which is preliminary data.</text>
</comment>
<comment type="similarity">
    <text evidence="3">Belongs to the HAD-like hydrolase superfamily. SerB family.</text>
</comment>